<dbReference type="SMART" id="SM00304">
    <property type="entry name" value="HAMP"/>
    <property type="match status" value="1"/>
</dbReference>
<evidence type="ECO:0000256" key="8">
    <source>
        <dbReference type="ARBA" id="ARBA00023136"/>
    </source>
</evidence>
<dbReference type="AlphaFoldDB" id="A0A1G7P8C5"/>
<evidence type="ECO:0000313" key="11">
    <source>
        <dbReference type="EMBL" id="SDF82576.1"/>
    </source>
</evidence>
<dbReference type="Pfam" id="PF00672">
    <property type="entry name" value="HAMP"/>
    <property type="match status" value="1"/>
</dbReference>
<keyword evidence="12" id="KW-1185">Reference proteome</keyword>
<dbReference type="SUPFAM" id="SSF55874">
    <property type="entry name" value="ATPase domain of HSP90 chaperone/DNA topoisomerase II/histidine kinase"/>
    <property type="match status" value="1"/>
</dbReference>
<dbReference type="CDD" id="cd12912">
    <property type="entry name" value="PDC2_MCP_like"/>
    <property type="match status" value="1"/>
</dbReference>
<dbReference type="Proteomes" id="UP000243333">
    <property type="component" value="Unassembled WGS sequence"/>
</dbReference>
<dbReference type="Gene3D" id="3.30.565.10">
    <property type="entry name" value="Histidine kinase-like ATPase, C-terminal domain"/>
    <property type="match status" value="1"/>
</dbReference>
<organism evidence="11 12">
    <name type="scientific">Sporolituus thermophilus DSM 23256</name>
    <dbReference type="NCBI Taxonomy" id="1123285"/>
    <lineage>
        <taxon>Bacteria</taxon>
        <taxon>Bacillati</taxon>
        <taxon>Bacillota</taxon>
        <taxon>Negativicutes</taxon>
        <taxon>Selenomonadales</taxon>
        <taxon>Sporomusaceae</taxon>
        <taxon>Sporolituus</taxon>
    </lineage>
</organism>
<dbReference type="Gene3D" id="3.30.450.20">
    <property type="entry name" value="PAS domain"/>
    <property type="match status" value="2"/>
</dbReference>
<dbReference type="RefSeq" id="WP_093692021.1">
    <property type="nucleotide sequence ID" value="NZ_FNBU01000033.1"/>
</dbReference>
<dbReference type="InterPro" id="IPR003660">
    <property type="entry name" value="HAMP_dom"/>
</dbReference>
<gene>
    <name evidence="11" type="ORF">SAMN05660235_02871</name>
</gene>
<dbReference type="PANTHER" id="PTHR34220">
    <property type="entry name" value="SENSOR HISTIDINE KINASE YPDA"/>
    <property type="match status" value="1"/>
</dbReference>
<evidence type="ECO:0000256" key="5">
    <source>
        <dbReference type="ARBA" id="ARBA00022692"/>
    </source>
</evidence>
<name>A0A1G7P8C5_9FIRM</name>
<dbReference type="STRING" id="1123285.SAMN05660235_02871"/>
<keyword evidence="2" id="KW-1003">Cell membrane</keyword>
<dbReference type="SUPFAM" id="SSF158472">
    <property type="entry name" value="HAMP domain-like"/>
    <property type="match status" value="1"/>
</dbReference>
<keyword evidence="6 11" id="KW-0418">Kinase</keyword>
<dbReference type="CDD" id="cd18773">
    <property type="entry name" value="PDC1_HK_sensor"/>
    <property type="match status" value="1"/>
</dbReference>
<dbReference type="GO" id="GO:0000155">
    <property type="term" value="F:phosphorelay sensor kinase activity"/>
    <property type="evidence" value="ECO:0007669"/>
    <property type="project" value="InterPro"/>
</dbReference>
<protein>
    <submittedName>
        <fullName evidence="11">Two-component system, sensor histidine kinase YesM</fullName>
    </submittedName>
</protein>
<dbReference type="EMBL" id="FNBU01000033">
    <property type="protein sequence ID" value="SDF82576.1"/>
    <property type="molecule type" value="Genomic_DNA"/>
</dbReference>
<dbReference type="InterPro" id="IPR050640">
    <property type="entry name" value="Bact_2-comp_sensor_kinase"/>
</dbReference>
<dbReference type="InterPro" id="IPR036890">
    <property type="entry name" value="HATPase_C_sf"/>
</dbReference>
<dbReference type="SUPFAM" id="SSF103190">
    <property type="entry name" value="Sensory domain-like"/>
    <property type="match status" value="1"/>
</dbReference>
<keyword evidence="8 9" id="KW-0472">Membrane</keyword>
<keyword evidence="5 9" id="KW-0812">Transmembrane</keyword>
<feature type="transmembrane region" description="Helical" evidence="9">
    <location>
        <begin position="26"/>
        <end position="47"/>
    </location>
</feature>
<keyword evidence="7 9" id="KW-1133">Transmembrane helix</keyword>
<keyword evidence="3" id="KW-0597">Phosphoprotein</keyword>
<dbReference type="Pfam" id="PF02743">
    <property type="entry name" value="dCache_1"/>
    <property type="match status" value="1"/>
</dbReference>
<proteinExistence type="predicted"/>
<dbReference type="OrthoDB" id="9809348at2"/>
<dbReference type="Gene3D" id="6.10.340.10">
    <property type="match status" value="1"/>
</dbReference>
<evidence type="ECO:0000256" key="4">
    <source>
        <dbReference type="ARBA" id="ARBA00022679"/>
    </source>
</evidence>
<feature type="domain" description="HAMP" evidence="10">
    <location>
        <begin position="327"/>
        <end position="379"/>
    </location>
</feature>
<evidence type="ECO:0000256" key="7">
    <source>
        <dbReference type="ARBA" id="ARBA00022989"/>
    </source>
</evidence>
<evidence type="ECO:0000313" key="12">
    <source>
        <dbReference type="Proteomes" id="UP000243333"/>
    </source>
</evidence>
<dbReference type="PROSITE" id="PS50885">
    <property type="entry name" value="HAMP"/>
    <property type="match status" value="1"/>
</dbReference>
<dbReference type="InterPro" id="IPR010559">
    <property type="entry name" value="Sig_transdc_His_kin_internal"/>
</dbReference>
<evidence type="ECO:0000256" key="1">
    <source>
        <dbReference type="ARBA" id="ARBA00004651"/>
    </source>
</evidence>
<evidence type="ECO:0000256" key="2">
    <source>
        <dbReference type="ARBA" id="ARBA00022475"/>
    </source>
</evidence>
<reference evidence="12" key="1">
    <citation type="submission" date="2016-10" db="EMBL/GenBank/DDBJ databases">
        <authorList>
            <person name="Varghese N."/>
            <person name="Submissions S."/>
        </authorList>
    </citation>
    <scope>NUCLEOTIDE SEQUENCE [LARGE SCALE GENOMIC DNA]</scope>
    <source>
        <strain evidence="12">DSM 23256</strain>
    </source>
</reference>
<dbReference type="PANTHER" id="PTHR34220:SF7">
    <property type="entry name" value="SENSOR HISTIDINE KINASE YPDA"/>
    <property type="match status" value="1"/>
</dbReference>
<accession>A0A1G7P8C5</accession>
<dbReference type="Pfam" id="PF02518">
    <property type="entry name" value="HATPase_c"/>
    <property type="match status" value="1"/>
</dbReference>
<feature type="transmembrane region" description="Helical" evidence="9">
    <location>
        <begin position="306"/>
        <end position="330"/>
    </location>
</feature>
<dbReference type="InterPro" id="IPR029151">
    <property type="entry name" value="Sensor-like_sf"/>
</dbReference>
<dbReference type="CDD" id="cd06225">
    <property type="entry name" value="HAMP"/>
    <property type="match status" value="1"/>
</dbReference>
<comment type="subcellular location">
    <subcellularLocation>
        <location evidence="1">Cell membrane</location>
        <topology evidence="1">Multi-pass membrane protein</topology>
    </subcellularLocation>
</comment>
<dbReference type="InterPro" id="IPR003594">
    <property type="entry name" value="HATPase_dom"/>
</dbReference>
<keyword evidence="4" id="KW-0808">Transferase</keyword>
<dbReference type="InterPro" id="IPR033479">
    <property type="entry name" value="dCache_1"/>
</dbReference>
<dbReference type="GO" id="GO:0005886">
    <property type="term" value="C:plasma membrane"/>
    <property type="evidence" value="ECO:0007669"/>
    <property type="project" value="UniProtKB-SubCell"/>
</dbReference>
<evidence type="ECO:0000256" key="3">
    <source>
        <dbReference type="ARBA" id="ARBA00022553"/>
    </source>
</evidence>
<sequence length="612" mass="69770">MRLRRWTAYLLGRDWFMKNRPLATKLFVFSALLVVIPLVLVGLISYYRSSLELEEEARQYSWQVIEQVETHIEYYIRDLEISSLKIVNHPDMVRLLRMQTAEEAVQSGIRADIERMLKNAAYSRADITNIIVIVDNVQVFDVAGTNAAYPVDKLTGEYWYNLVPNNGSPLLISRVSEWRGRKEPVISLVRRIYSPQTLQPRGMLIIDINFKRLREIADKVSFKHNGHLFILDGEGYYVYHPDDSRLGQQIAGPDREILKGEQGWLITDGKDRRFLTYSASSYLGWWFVTSIPYHELTRGAAHIGQTIAWTIIVTLVVAYLLGIGFAASLIRPIRRLQHVMKSVEVGNFSVRAAVESEDEIGDLARGFNKMVERLAGLMEEVYFTKLRETEARLGQKEMELKALQSQLNPHFLCNTLETVRGMALARDMEDIATIAASLGQLLRYNLRSHALLVPLREEVKFCQLYLQIQQFRFGDRFTYNLDIPEWAWDLQIVKFSLRPLLENCFAHGFQYGEAPLVITLSARREGEDAYIVEVADNGAGMEPAVLERIRADLKQKDVTAGGQSIGIVNVHRRIVRLYDERFGVMVDSRPGQGAVAILRLPLIYAGSEGGAV</sequence>
<dbReference type="Pfam" id="PF06580">
    <property type="entry name" value="His_kinase"/>
    <property type="match status" value="1"/>
</dbReference>
<evidence type="ECO:0000256" key="6">
    <source>
        <dbReference type="ARBA" id="ARBA00022777"/>
    </source>
</evidence>
<evidence type="ECO:0000259" key="10">
    <source>
        <dbReference type="PROSITE" id="PS50885"/>
    </source>
</evidence>
<evidence type="ECO:0000256" key="9">
    <source>
        <dbReference type="SAM" id="Phobius"/>
    </source>
</evidence>